<protein>
    <submittedName>
        <fullName evidence="7">Radical SAM protein</fullName>
    </submittedName>
</protein>
<dbReference type="SUPFAM" id="SSF102114">
    <property type="entry name" value="Radical SAM enzymes"/>
    <property type="match status" value="1"/>
</dbReference>
<evidence type="ECO:0000313" key="7">
    <source>
        <dbReference type="EMBL" id="MBM6826656.1"/>
    </source>
</evidence>
<reference evidence="7" key="2">
    <citation type="journal article" date="2021" name="Sci. Rep.">
        <title>The distribution of antibiotic resistance genes in chicken gut microbiota commensals.</title>
        <authorList>
            <person name="Juricova H."/>
            <person name="Matiasovicova J."/>
            <person name="Kubasova T."/>
            <person name="Cejkova D."/>
            <person name="Rychlik I."/>
        </authorList>
    </citation>
    <scope>NUCLEOTIDE SEQUENCE</scope>
    <source>
        <strain evidence="7">An420c</strain>
    </source>
</reference>
<dbReference type="InterPro" id="IPR006638">
    <property type="entry name" value="Elp3/MiaA/NifB-like_rSAM"/>
</dbReference>
<feature type="domain" description="Radical SAM core" evidence="6">
    <location>
        <begin position="11"/>
        <end position="247"/>
    </location>
</feature>
<dbReference type="Gene3D" id="3.20.20.70">
    <property type="entry name" value="Aldolase class I"/>
    <property type="match status" value="1"/>
</dbReference>
<evidence type="ECO:0000256" key="5">
    <source>
        <dbReference type="ARBA" id="ARBA00023014"/>
    </source>
</evidence>
<dbReference type="InterPro" id="IPR007197">
    <property type="entry name" value="rSAM"/>
</dbReference>
<evidence type="ECO:0000313" key="8">
    <source>
        <dbReference type="Proteomes" id="UP000713880"/>
    </source>
</evidence>
<dbReference type="PROSITE" id="PS51918">
    <property type="entry name" value="RADICAL_SAM"/>
    <property type="match status" value="1"/>
</dbReference>
<dbReference type="Pfam" id="PF04055">
    <property type="entry name" value="Radical_SAM"/>
    <property type="match status" value="1"/>
</dbReference>
<dbReference type="InterPro" id="IPR013785">
    <property type="entry name" value="Aldolase_TIM"/>
</dbReference>
<evidence type="ECO:0000256" key="4">
    <source>
        <dbReference type="ARBA" id="ARBA00023004"/>
    </source>
</evidence>
<dbReference type="PANTHER" id="PTHR43409">
    <property type="entry name" value="ANAEROBIC MAGNESIUM-PROTOPORPHYRIN IX MONOMETHYL ESTER CYCLASE-RELATED"/>
    <property type="match status" value="1"/>
</dbReference>
<comment type="cofactor">
    <cofactor evidence="1">
        <name>[4Fe-4S] cluster</name>
        <dbReference type="ChEBI" id="CHEBI:49883"/>
    </cofactor>
</comment>
<proteinExistence type="predicted"/>
<keyword evidence="4" id="KW-0408">Iron</keyword>
<dbReference type="PANTHER" id="PTHR43409:SF4">
    <property type="entry name" value="RADICAL SAM SUPERFAMILY PROTEIN"/>
    <property type="match status" value="1"/>
</dbReference>
<dbReference type="SFLD" id="SFLDG01095">
    <property type="entry name" value="Uncharacterised_Radical_SAM_Su"/>
    <property type="match status" value="1"/>
</dbReference>
<dbReference type="RefSeq" id="WP_204908702.1">
    <property type="nucleotide sequence ID" value="NZ_JACJLV010000014.1"/>
</dbReference>
<name>A0A938X2E9_9CLOT</name>
<dbReference type="AlphaFoldDB" id="A0A938X2E9"/>
<dbReference type="GO" id="GO:0051536">
    <property type="term" value="F:iron-sulfur cluster binding"/>
    <property type="evidence" value="ECO:0007669"/>
    <property type="project" value="UniProtKB-KW"/>
</dbReference>
<keyword evidence="5" id="KW-0411">Iron-sulfur</keyword>
<keyword evidence="8" id="KW-1185">Reference proteome</keyword>
<reference evidence="7" key="1">
    <citation type="submission" date="2020-08" db="EMBL/GenBank/DDBJ databases">
        <authorList>
            <person name="Cejkova D."/>
            <person name="Kubasova T."/>
            <person name="Jahodarova E."/>
            <person name="Rychlik I."/>
        </authorList>
    </citation>
    <scope>NUCLEOTIDE SEQUENCE</scope>
    <source>
        <strain evidence="7">An420c</strain>
    </source>
</reference>
<dbReference type="EMBL" id="JACJLV010000014">
    <property type="protein sequence ID" value="MBM6826656.1"/>
    <property type="molecule type" value="Genomic_DNA"/>
</dbReference>
<dbReference type="InterPro" id="IPR051198">
    <property type="entry name" value="BchE-like"/>
</dbReference>
<dbReference type="SFLD" id="SFLDS00029">
    <property type="entry name" value="Radical_SAM"/>
    <property type="match status" value="1"/>
</dbReference>
<dbReference type="SMART" id="SM00729">
    <property type="entry name" value="Elp3"/>
    <property type="match status" value="1"/>
</dbReference>
<dbReference type="CDD" id="cd01335">
    <property type="entry name" value="Radical_SAM"/>
    <property type="match status" value="1"/>
</dbReference>
<dbReference type="GO" id="GO:0046872">
    <property type="term" value="F:metal ion binding"/>
    <property type="evidence" value="ECO:0007669"/>
    <property type="project" value="UniProtKB-KW"/>
</dbReference>
<evidence type="ECO:0000256" key="2">
    <source>
        <dbReference type="ARBA" id="ARBA00022691"/>
    </source>
</evidence>
<comment type="caution">
    <text evidence="7">The sequence shown here is derived from an EMBL/GenBank/DDBJ whole genome shotgun (WGS) entry which is preliminary data.</text>
</comment>
<sequence length="294" mass="33752">MNYEGQICRAPMERASFMLPVMVGCTYNRCKFCDLFKHLTYRELPLKQIEEELKRVQSAGGDPGKVFLGDGNAFSLSPDRLQEILEMIHSYFPSCEAVNMDATVTSILSKSQEDLDRLYKAGVRHLYIGIESGLDDVLTFMEKDHGLEEAYEAIRRLKKAGLIYDAHIMTGVAGHGRGRENAEALAEFFNRTQPRHIVNFSLFLHKDVSLYEEIKNGRFVPADELENLQEERRLLELLEEVQEIRYDGLHDFLEIRVRGILPREKEKMLEKLDRAIAEEKGKGIEAWVEGMPVP</sequence>
<dbReference type="GO" id="GO:0003824">
    <property type="term" value="F:catalytic activity"/>
    <property type="evidence" value="ECO:0007669"/>
    <property type="project" value="InterPro"/>
</dbReference>
<dbReference type="Proteomes" id="UP000713880">
    <property type="component" value="Unassembled WGS sequence"/>
</dbReference>
<accession>A0A938X2E9</accession>
<dbReference type="SFLD" id="SFLDG01082">
    <property type="entry name" value="B12-binding_domain_containing"/>
    <property type="match status" value="1"/>
</dbReference>
<organism evidence="7 8">
    <name type="scientific">Mordavella massiliensis</name>
    <dbReference type="NCBI Taxonomy" id="1871024"/>
    <lineage>
        <taxon>Bacteria</taxon>
        <taxon>Bacillati</taxon>
        <taxon>Bacillota</taxon>
        <taxon>Clostridia</taxon>
        <taxon>Eubacteriales</taxon>
        <taxon>Clostridiaceae</taxon>
        <taxon>Mordavella</taxon>
    </lineage>
</organism>
<keyword evidence="2" id="KW-0949">S-adenosyl-L-methionine</keyword>
<evidence type="ECO:0000256" key="3">
    <source>
        <dbReference type="ARBA" id="ARBA00022723"/>
    </source>
</evidence>
<evidence type="ECO:0000259" key="6">
    <source>
        <dbReference type="PROSITE" id="PS51918"/>
    </source>
</evidence>
<gene>
    <name evidence="7" type="ORF">H6A13_05995</name>
</gene>
<keyword evidence="3" id="KW-0479">Metal-binding</keyword>
<evidence type="ECO:0000256" key="1">
    <source>
        <dbReference type="ARBA" id="ARBA00001966"/>
    </source>
</evidence>
<dbReference type="InterPro" id="IPR058240">
    <property type="entry name" value="rSAM_sf"/>
</dbReference>